<evidence type="ECO:0000313" key="1">
    <source>
        <dbReference type="EMBL" id="CAE7232263.1"/>
    </source>
</evidence>
<evidence type="ECO:0000313" key="2">
    <source>
        <dbReference type="Proteomes" id="UP000604046"/>
    </source>
</evidence>
<reference evidence="1" key="1">
    <citation type="submission" date="2021-02" db="EMBL/GenBank/DDBJ databases">
        <authorList>
            <person name="Dougan E. K."/>
            <person name="Rhodes N."/>
            <person name="Thang M."/>
            <person name="Chan C."/>
        </authorList>
    </citation>
    <scope>NUCLEOTIDE SEQUENCE</scope>
</reference>
<sequence length="287" mass="30824">MAVSKDIVWVGGTISCPKILFPGATVHNLADSMEQARLLQRARINSSFTKVTVADGLRVTSGECVVMGIVGSKVLQRHVQQAMSIQSCKGMGFLVGDVPKTDFLQEIPGWTYALRELHYSQFGEGHSHEGCAVLLVLVKGNVEGLATRLASLCGEGMSQRTCPCSACPDPDGPRSTMSLVSTPSDEKMKDAVDLLRQGAPEGPHYIDSSRKRRKISTTPLMTTRSSRNLVLLNGDVYVLGVNEALMSLGWCDDVNLHLLGSLATQQSVISGLLPKALVRAACEATLK</sequence>
<name>A0A812KPV7_9DINO</name>
<protein>
    <submittedName>
        <fullName evidence="1">Uncharacterized protein</fullName>
    </submittedName>
</protein>
<accession>A0A812KPV7</accession>
<dbReference type="EMBL" id="CAJNDS010000762">
    <property type="protein sequence ID" value="CAE7232263.1"/>
    <property type="molecule type" value="Genomic_DNA"/>
</dbReference>
<keyword evidence="2" id="KW-1185">Reference proteome</keyword>
<dbReference type="Proteomes" id="UP000604046">
    <property type="component" value="Unassembled WGS sequence"/>
</dbReference>
<dbReference type="AlphaFoldDB" id="A0A812KPV7"/>
<organism evidence="1 2">
    <name type="scientific">Symbiodinium natans</name>
    <dbReference type="NCBI Taxonomy" id="878477"/>
    <lineage>
        <taxon>Eukaryota</taxon>
        <taxon>Sar</taxon>
        <taxon>Alveolata</taxon>
        <taxon>Dinophyceae</taxon>
        <taxon>Suessiales</taxon>
        <taxon>Symbiodiniaceae</taxon>
        <taxon>Symbiodinium</taxon>
    </lineage>
</organism>
<gene>
    <name evidence="1" type="ORF">SNAT2548_LOCUS9588</name>
</gene>
<comment type="caution">
    <text evidence="1">The sequence shown here is derived from an EMBL/GenBank/DDBJ whole genome shotgun (WGS) entry which is preliminary data.</text>
</comment>
<feature type="non-terminal residue" evidence="1">
    <location>
        <position position="287"/>
    </location>
</feature>
<proteinExistence type="predicted"/>